<dbReference type="GO" id="GO:0046872">
    <property type="term" value="F:metal ion binding"/>
    <property type="evidence" value="ECO:0007669"/>
    <property type="project" value="UniProtKB-KW"/>
</dbReference>
<keyword evidence="5" id="KW-0479">Metal-binding</keyword>
<keyword evidence="10" id="KW-1185">Reference proteome</keyword>
<dbReference type="PANTHER" id="PTHR22930:SF85">
    <property type="entry name" value="GH03217P-RELATED"/>
    <property type="match status" value="1"/>
</dbReference>
<evidence type="ECO:0000259" key="8">
    <source>
        <dbReference type="Pfam" id="PF13359"/>
    </source>
</evidence>
<evidence type="ECO:0000256" key="2">
    <source>
        <dbReference type="ARBA" id="ARBA00004123"/>
    </source>
</evidence>
<evidence type="ECO:0000313" key="9">
    <source>
        <dbReference type="EMBL" id="CAH3128094.1"/>
    </source>
</evidence>
<dbReference type="AlphaFoldDB" id="A0AAU9WW09"/>
<evidence type="ECO:0000313" key="10">
    <source>
        <dbReference type="Proteomes" id="UP001159428"/>
    </source>
</evidence>
<evidence type="ECO:0000256" key="4">
    <source>
        <dbReference type="ARBA" id="ARBA00022722"/>
    </source>
</evidence>
<dbReference type="InterPro" id="IPR027806">
    <property type="entry name" value="HARBI1_dom"/>
</dbReference>
<comment type="caution">
    <text evidence="9">The sequence shown here is derived from an EMBL/GenBank/DDBJ whole genome shotgun (WGS) entry which is preliminary data.</text>
</comment>
<comment type="similarity">
    <text evidence="3">Belongs to the HARBI1 family.</text>
</comment>
<comment type="subcellular location">
    <subcellularLocation>
        <location evidence="2">Nucleus</location>
    </subcellularLocation>
</comment>
<evidence type="ECO:0000256" key="6">
    <source>
        <dbReference type="ARBA" id="ARBA00022801"/>
    </source>
</evidence>
<protein>
    <recommendedName>
        <fullName evidence="8">DDE Tnp4 domain-containing protein</fullName>
    </recommendedName>
</protein>
<accession>A0AAU9WW09</accession>
<evidence type="ECO:0000256" key="3">
    <source>
        <dbReference type="ARBA" id="ARBA00006958"/>
    </source>
</evidence>
<dbReference type="Pfam" id="PF13359">
    <property type="entry name" value="DDE_Tnp_4"/>
    <property type="match status" value="1"/>
</dbReference>
<dbReference type="GO" id="GO:0005634">
    <property type="term" value="C:nucleus"/>
    <property type="evidence" value="ECO:0007669"/>
    <property type="project" value="UniProtKB-SubCell"/>
</dbReference>
<dbReference type="InterPro" id="IPR045249">
    <property type="entry name" value="HARBI1-like"/>
</dbReference>
<dbReference type="GO" id="GO:0016787">
    <property type="term" value="F:hydrolase activity"/>
    <property type="evidence" value="ECO:0007669"/>
    <property type="project" value="UniProtKB-KW"/>
</dbReference>
<proteinExistence type="inferred from homology"/>
<evidence type="ECO:0000256" key="7">
    <source>
        <dbReference type="ARBA" id="ARBA00023242"/>
    </source>
</evidence>
<organism evidence="9 10">
    <name type="scientific">Pocillopora meandrina</name>
    <dbReference type="NCBI Taxonomy" id="46732"/>
    <lineage>
        <taxon>Eukaryota</taxon>
        <taxon>Metazoa</taxon>
        <taxon>Cnidaria</taxon>
        <taxon>Anthozoa</taxon>
        <taxon>Hexacorallia</taxon>
        <taxon>Scleractinia</taxon>
        <taxon>Astrocoeniina</taxon>
        <taxon>Pocilloporidae</taxon>
        <taxon>Pocillopora</taxon>
    </lineage>
</organism>
<evidence type="ECO:0000256" key="5">
    <source>
        <dbReference type="ARBA" id="ARBA00022723"/>
    </source>
</evidence>
<dbReference type="EMBL" id="CALNXJ010000023">
    <property type="protein sequence ID" value="CAH3128094.1"/>
    <property type="molecule type" value="Genomic_DNA"/>
</dbReference>
<evidence type="ECO:0000256" key="1">
    <source>
        <dbReference type="ARBA" id="ARBA00001968"/>
    </source>
</evidence>
<keyword evidence="7" id="KW-0539">Nucleus</keyword>
<feature type="domain" description="DDE Tnp4" evidence="8">
    <location>
        <begin position="46"/>
        <end position="116"/>
    </location>
</feature>
<keyword evidence="6" id="KW-0378">Hydrolase</keyword>
<reference evidence="9 10" key="1">
    <citation type="submission" date="2022-05" db="EMBL/GenBank/DDBJ databases">
        <authorList>
            <consortium name="Genoscope - CEA"/>
            <person name="William W."/>
        </authorList>
    </citation>
    <scope>NUCLEOTIDE SEQUENCE [LARGE SCALE GENOMIC DNA]</scope>
</reference>
<gene>
    <name evidence="9" type="ORF">PMEA_00013282</name>
</gene>
<sequence>MHTRMRSPVSVKVRVGVALWRLATGDSFKSYGLQFGPGMSTAKIHPLIIGDSAYPLLKWLVKPYPSRGHLTPDEREFNEKLSAARSVVERVFGMLKGRWRLLLKEVEQQTRTLSKLFLLHVFHKTFVSITATCTISAIAIQMTVILTTIMKDHCARAAQK</sequence>
<name>A0AAU9WW09_9CNID</name>
<dbReference type="Proteomes" id="UP001159428">
    <property type="component" value="Unassembled WGS sequence"/>
</dbReference>
<dbReference type="PANTHER" id="PTHR22930">
    <property type="match status" value="1"/>
</dbReference>
<dbReference type="GO" id="GO:0004518">
    <property type="term" value="F:nuclease activity"/>
    <property type="evidence" value="ECO:0007669"/>
    <property type="project" value="UniProtKB-KW"/>
</dbReference>
<comment type="cofactor">
    <cofactor evidence="1">
        <name>a divalent metal cation</name>
        <dbReference type="ChEBI" id="CHEBI:60240"/>
    </cofactor>
</comment>
<keyword evidence="4" id="KW-0540">Nuclease</keyword>